<dbReference type="RefSeq" id="XP_067544754.1">
    <property type="nucleotide sequence ID" value="XM_067689638.1"/>
</dbReference>
<evidence type="ECO:0000313" key="1">
    <source>
        <dbReference type="EMBL" id="OAG30749.1"/>
    </source>
</evidence>
<evidence type="ECO:0000313" key="2">
    <source>
        <dbReference type="Proteomes" id="UP000185944"/>
    </source>
</evidence>
<keyword evidence="2" id="KW-1185">Reference proteome</keyword>
<organism evidence="1 2">
    <name type="scientific">Nematocida displodere</name>
    <dbReference type="NCBI Taxonomy" id="1805483"/>
    <lineage>
        <taxon>Eukaryota</taxon>
        <taxon>Fungi</taxon>
        <taxon>Fungi incertae sedis</taxon>
        <taxon>Microsporidia</taxon>
        <taxon>Nematocida</taxon>
    </lineage>
</organism>
<dbReference type="AlphaFoldDB" id="A0A177EIE8"/>
<dbReference type="EMBL" id="LTDL01000026">
    <property type="protein sequence ID" value="OAG30749.1"/>
    <property type="molecule type" value="Genomic_DNA"/>
</dbReference>
<gene>
    <name evidence="1" type="ORF">NEDG_02220</name>
</gene>
<proteinExistence type="predicted"/>
<protein>
    <submittedName>
        <fullName evidence="1">Uncharacterized protein</fullName>
    </submittedName>
</protein>
<dbReference type="VEuPathDB" id="MicrosporidiaDB:NEDG_02220"/>
<name>A0A177EIE8_9MICR</name>
<dbReference type="Proteomes" id="UP000185944">
    <property type="component" value="Unassembled WGS sequence"/>
</dbReference>
<dbReference type="GeneID" id="93648570"/>
<reference evidence="1 2" key="1">
    <citation type="submission" date="2016-02" db="EMBL/GenBank/DDBJ databases">
        <title>Discovery of a natural microsporidian pathogen with a broad tissue tropism in Caenorhabditis elegans.</title>
        <authorList>
            <person name="Luallen R.J."/>
            <person name="Reinke A.W."/>
            <person name="Tong L."/>
            <person name="Botts M.R."/>
            <person name="Felix M.-A."/>
            <person name="Troemel E.R."/>
        </authorList>
    </citation>
    <scope>NUCLEOTIDE SEQUENCE [LARGE SCALE GENOMIC DNA]</scope>
    <source>
        <strain evidence="1 2">JUm2807</strain>
    </source>
</reference>
<sequence length="333" mass="36315">MEALVKLLQAISGVCTQLLSINVFNTKETLPETSQIALPNIKTLGITQISPSFLAWCCETVDLSARTTGMAIKVGGCATTSIKCLDSLGVQCLRDLALEKLPNLQTLDCRVIESTPRACMGVLKLWDLPNIAYISKPLAEMLTEDIWEGVCMDMHIWNTICSQANRSMNASRDLWLIVHSLDELGGGSVCPGVESLTVEEKAKTGITYTAFFETAMGWVLSSGEGIKKIGAISVKSADPSLNTNAKQKLKKFGTFVSESEKWSPIFRQKTLYLNDMPVPIHETKIIEWIKNTLTGSNTVSKHLGSCCSQVFELGCGQLLWAAQETIGVGQGIY</sequence>
<comment type="caution">
    <text evidence="1">The sequence shown here is derived from an EMBL/GenBank/DDBJ whole genome shotgun (WGS) entry which is preliminary data.</text>
</comment>
<accession>A0A177EIE8</accession>